<accession>A0ABD1ZYH6</accession>
<protein>
    <submittedName>
        <fullName evidence="1">Uncharacterized protein</fullName>
    </submittedName>
</protein>
<evidence type="ECO:0000313" key="2">
    <source>
        <dbReference type="Proteomes" id="UP001607302"/>
    </source>
</evidence>
<comment type="caution">
    <text evidence="1">The sequence shown here is derived from an EMBL/GenBank/DDBJ whole genome shotgun (WGS) entry which is preliminary data.</text>
</comment>
<dbReference type="EMBL" id="JAUDFV010000158">
    <property type="protein sequence ID" value="KAL2713430.1"/>
    <property type="molecule type" value="Genomic_DNA"/>
</dbReference>
<keyword evidence="2" id="KW-1185">Reference proteome</keyword>
<reference evidence="1 2" key="1">
    <citation type="journal article" date="2024" name="Ann. Entomol. Soc. Am.">
        <title>Genomic analyses of the southern and eastern yellowjacket wasps (Hymenoptera: Vespidae) reveal evolutionary signatures of social life.</title>
        <authorList>
            <person name="Catto M.A."/>
            <person name="Caine P.B."/>
            <person name="Orr S.E."/>
            <person name="Hunt B.G."/>
            <person name="Goodisman M.A.D."/>
        </authorList>
    </citation>
    <scope>NUCLEOTIDE SEQUENCE [LARGE SCALE GENOMIC DNA]</scope>
    <source>
        <strain evidence="1">233</strain>
        <tissue evidence="1">Head and thorax</tissue>
    </source>
</reference>
<sequence>MSRGKLLKPMFSSQKSKSFKNKMIFTDVTGISIRLLTLSRIEQLNRLSRGRCFINEWSRLITSREFYQNELIPSPTVAGSIIENGKEVMLDQPNHSYILCVYVVSWIYFS</sequence>
<dbReference type="Proteomes" id="UP001607302">
    <property type="component" value="Unassembled WGS sequence"/>
</dbReference>
<dbReference type="AlphaFoldDB" id="A0ABD1ZYH6"/>
<gene>
    <name evidence="1" type="ORF">V1478_017128</name>
</gene>
<evidence type="ECO:0000313" key="1">
    <source>
        <dbReference type="EMBL" id="KAL2713430.1"/>
    </source>
</evidence>
<name>A0ABD1ZYH6_VESSQ</name>
<organism evidence="1 2">
    <name type="scientific">Vespula squamosa</name>
    <name type="common">Southern yellow jacket</name>
    <name type="synonym">Wasp</name>
    <dbReference type="NCBI Taxonomy" id="30214"/>
    <lineage>
        <taxon>Eukaryota</taxon>
        <taxon>Metazoa</taxon>
        <taxon>Ecdysozoa</taxon>
        <taxon>Arthropoda</taxon>
        <taxon>Hexapoda</taxon>
        <taxon>Insecta</taxon>
        <taxon>Pterygota</taxon>
        <taxon>Neoptera</taxon>
        <taxon>Endopterygota</taxon>
        <taxon>Hymenoptera</taxon>
        <taxon>Apocrita</taxon>
        <taxon>Aculeata</taxon>
        <taxon>Vespoidea</taxon>
        <taxon>Vespidae</taxon>
        <taxon>Vespinae</taxon>
        <taxon>Vespula</taxon>
    </lineage>
</organism>
<proteinExistence type="predicted"/>